<keyword evidence="9 11" id="KW-0472">Membrane</keyword>
<sequence>MQKDEEIAKKNKLPGLFTKYSTTRAAVWAVAWPAVAIGLLRTALGQVDAYQIGRLGSLELQAMGAASFLVWTIYILGDLAAVGVHALCSEAEGRGDRKEIAKSVCQGLWFSLIISFFTAIITWPRIESNQDIIFLYLKLIGIENSYVTQAAADYLRVTAIFGTFPLAASAVASSGFKGIGETRAALAIAFGTVALNAILNIFFIQRLGVPGAAWATNLSALVAFFASILVLAKKHHIFILKYLFHSKNLPSFSSIIKIAQIGAPIASSGFFFSLIYIVLGRLISAIDPIFLAALGIGHRIEALAYSACEGYAIGAATCVGIWLGADEEQKARHTATTAARIAIATLLPVSILTLLFAPFAASFFSSGDIHVATAATNYLRIVALVFPVMAIDSVYEGSLTGAQRTLPALVATVIGSFLRIPLALCLIPYFGVNGVWIAIAATTLFKAPAKYFAFRTADIRLSSSGTTRRSLALSPSSAG</sequence>
<evidence type="ECO:0000256" key="9">
    <source>
        <dbReference type="ARBA" id="ARBA00023136"/>
    </source>
</evidence>
<dbReference type="PANTHER" id="PTHR43298">
    <property type="entry name" value="MULTIDRUG RESISTANCE PROTEIN NORM-RELATED"/>
    <property type="match status" value="1"/>
</dbReference>
<gene>
    <name evidence="12" type="ORF">ALAG00032_LOCUS14605</name>
</gene>
<dbReference type="NCBIfam" id="TIGR00797">
    <property type="entry name" value="matE"/>
    <property type="match status" value="1"/>
</dbReference>
<feature type="transmembrane region" description="Helical" evidence="11">
    <location>
        <begin position="184"/>
        <end position="205"/>
    </location>
</feature>
<evidence type="ECO:0000256" key="2">
    <source>
        <dbReference type="ARBA" id="ARBA00010199"/>
    </source>
</evidence>
<keyword evidence="5" id="KW-1003">Cell membrane</keyword>
<dbReference type="AlphaFoldDB" id="A0A7S3K5A1"/>
<evidence type="ECO:0000256" key="6">
    <source>
        <dbReference type="ARBA" id="ARBA00022692"/>
    </source>
</evidence>
<feature type="transmembrane region" description="Helical" evidence="11">
    <location>
        <begin position="337"/>
        <end position="357"/>
    </location>
</feature>
<feature type="transmembrane region" description="Helical" evidence="11">
    <location>
        <begin position="270"/>
        <end position="296"/>
    </location>
</feature>
<keyword evidence="3" id="KW-0813">Transport</keyword>
<dbReference type="GO" id="GO:0005886">
    <property type="term" value="C:plasma membrane"/>
    <property type="evidence" value="ECO:0007669"/>
    <property type="project" value="UniProtKB-SubCell"/>
</dbReference>
<dbReference type="Pfam" id="PF01554">
    <property type="entry name" value="MatE"/>
    <property type="match status" value="2"/>
</dbReference>
<dbReference type="EMBL" id="HBIJ01022385">
    <property type="protein sequence ID" value="CAE0373803.1"/>
    <property type="molecule type" value="Transcribed_RNA"/>
</dbReference>
<evidence type="ECO:0000256" key="8">
    <source>
        <dbReference type="ARBA" id="ARBA00023065"/>
    </source>
</evidence>
<evidence type="ECO:0000313" key="12">
    <source>
        <dbReference type="EMBL" id="CAE0373803.1"/>
    </source>
</evidence>
<accession>A0A7S3K5A1</accession>
<evidence type="ECO:0000256" key="10">
    <source>
        <dbReference type="ARBA" id="ARBA00031636"/>
    </source>
</evidence>
<name>A0A7S3K5A1_9STRA</name>
<dbReference type="InterPro" id="IPR002528">
    <property type="entry name" value="MATE_fam"/>
</dbReference>
<keyword evidence="7 11" id="KW-1133">Transmembrane helix</keyword>
<evidence type="ECO:0000256" key="4">
    <source>
        <dbReference type="ARBA" id="ARBA00022449"/>
    </source>
</evidence>
<evidence type="ECO:0000256" key="1">
    <source>
        <dbReference type="ARBA" id="ARBA00004651"/>
    </source>
</evidence>
<feature type="transmembrane region" description="Helical" evidence="11">
    <location>
        <begin position="302"/>
        <end position="325"/>
    </location>
</feature>
<evidence type="ECO:0000256" key="5">
    <source>
        <dbReference type="ARBA" id="ARBA00022475"/>
    </source>
</evidence>
<dbReference type="PANTHER" id="PTHR43298:SF2">
    <property type="entry name" value="FMN_FAD EXPORTER YEEO-RELATED"/>
    <property type="match status" value="1"/>
</dbReference>
<feature type="transmembrane region" description="Helical" evidence="11">
    <location>
        <begin position="407"/>
        <end position="429"/>
    </location>
</feature>
<dbReference type="GO" id="GO:0015297">
    <property type="term" value="F:antiporter activity"/>
    <property type="evidence" value="ECO:0007669"/>
    <property type="project" value="UniProtKB-KW"/>
</dbReference>
<reference evidence="12" key="1">
    <citation type="submission" date="2021-01" db="EMBL/GenBank/DDBJ databases">
        <authorList>
            <person name="Corre E."/>
            <person name="Pelletier E."/>
            <person name="Niang G."/>
            <person name="Scheremetjew M."/>
            <person name="Finn R."/>
            <person name="Kale V."/>
            <person name="Holt S."/>
            <person name="Cochrane G."/>
            <person name="Meng A."/>
            <person name="Brown T."/>
            <person name="Cohen L."/>
        </authorList>
    </citation>
    <scope>NUCLEOTIDE SEQUENCE</scope>
    <source>
        <strain evidence="12">CCMP1510</strain>
    </source>
</reference>
<keyword evidence="4" id="KW-0050">Antiport</keyword>
<feature type="transmembrane region" description="Helical" evidence="11">
    <location>
        <begin position="64"/>
        <end position="87"/>
    </location>
</feature>
<protein>
    <recommendedName>
        <fullName evidence="10">Multidrug-efflux transporter</fullName>
    </recommendedName>
</protein>
<feature type="transmembrane region" description="Helical" evidence="11">
    <location>
        <begin position="108"/>
        <end position="126"/>
    </location>
</feature>
<evidence type="ECO:0000256" key="11">
    <source>
        <dbReference type="SAM" id="Phobius"/>
    </source>
</evidence>
<proteinExistence type="inferred from homology"/>
<keyword evidence="6 11" id="KW-0812">Transmembrane</keyword>
<dbReference type="InterPro" id="IPR048279">
    <property type="entry name" value="MdtK-like"/>
</dbReference>
<dbReference type="GO" id="GO:0006811">
    <property type="term" value="P:monoatomic ion transport"/>
    <property type="evidence" value="ECO:0007669"/>
    <property type="project" value="UniProtKB-KW"/>
</dbReference>
<evidence type="ECO:0000256" key="3">
    <source>
        <dbReference type="ARBA" id="ARBA00022448"/>
    </source>
</evidence>
<organism evidence="12">
    <name type="scientific">Aureoumbra lagunensis</name>
    <dbReference type="NCBI Taxonomy" id="44058"/>
    <lineage>
        <taxon>Eukaryota</taxon>
        <taxon>Sar</taxon>
        <taxon>Stramenopiles</taxon>
        <taxon>Ochrophyta</taxon>
        <taxon>Pelagophyceae</taxon>
        <taxon>Pelagomonadales</taxon>
        <taxon>Aureoumbra</taxon>
    </lineage>
</organism>
<dbReference type="PIRSF" id="PIRSF006603">
    <property type="entry name" value="DinF"/>
    <property type="match status" value="1"/>
</dbReference>
<comment type="subcellular location">
    <subcellularLocation>
        <location evidence="1">Cell membrane</location>
        <topology evidence="1">Multi-pass membrane protein</topology>
    </subcellularLocation>
</comment>
<comment type="similarity">
    <text evidence="2">Belongs to the multi antimicrobial extrusion (MATE) (TC 2.A.66.1) family.</text>
</comment>
<feature type="transmembrane region" description="Helical" evidence="11">
    <location>
        <begin position="211"/>
        <end position="232"/>
    </location>
</feature>
<feature type="transmembrane region" description="Helical" evidence="11">
    <location>
        <begin position="25"/>
        <end position="44"/>
    </location>
</feature>
<evidence type="ECO:0000256" key="7">
    <source>
        <dbReference type="ARBA" id="ARBA00022989"/>
    </source>
</evidence>
<dbReference type="InterPro" id="IPR050222">
    <property type="entry name" value="MATE_MdtK"/>
</dbReference>
<dbReference type="GO" id="GO:0042910">
    <property type="term" value="F:xenobiotic transmembrane transporter activity"/>
    <property type="evidence" value="ECO:0007669"/>
    <property type="project" value="InterPro"/>
</dbReference>
<keyword evidence="8" id="KW-0406">Ion transport</keyword>
<feature type="transmembrane region" description="Helical" evidence="11">
    <location>
        <begin position="154"/>
        <end position="172"/>
    </location>
</feature>